<accession>A0ABU1LCJ1</accession>
<proteinExistence type="predicted"/>
<evidence type="ECO:0008006" key="3">
    <source>
        <dbReference type="Google" id="ProtNLM"/>
    </source>
</evidence>
<evidence type="ECO:0000313" key="2">
    <source>
        <dbReference type="Proteomes" id="UP001184853"/>
    </source>
</evidence>
<dbReference type="EMBL" id="JAVDQS010000003">
    <property type="protein sequence ID" value="MDR6404452.1"/>
    <property type="molecule type" value="Genomic_DNA"/>
</dbReference>
<organism evidence="1 2">
    <name type="scientific">Chryseobacterium geocarposphaerae</name>
    <dbReference type="NCBI Taxonomy" id="1416776"/>
    <lineage>
        <taxon>Bacteria</taxon>
        <taxon>Pseudomonadati</taxon>
        <taxon>Bacteroidota</taxon>
        <taxon>Flavobacteriia</taxon>
        <taxon>Flavobacteriales</taxon>
        <taxon>Weeksellaceae</taxon>
        <taxon>Chryseobacterium group</taxon>
        <taxon>Chryseobacterium</taxon>
    </lineage>
</organism>
<name>A0ABU1LCJ1_9FLAO</name>
<sequence length="1147" mass="128985">MKKYKLLISAVFYGLMNAQGNIGNPTNEIKPVSLPLTPEAYSLLKFDINPVDLNTGIPDISENLYSLSIDNKINIDINLKYHPSGIRVKEISGLAGQGWNITAGGAITREVNGLPDDKPMFGIFDNGYENALAQYGPSHNQTIKYLYNSKYGLEDVEYDVFHFSFLNHSGSFKLNKNGSGEYIGRGGNYKIFYERNAADQDRISKITIFDDSGYKYIFDKKTLDSRVITRTLIYENMHQCMPYNPIEGALLPLPYVTWHLSEIQNHNNEVLCQFSYEAYTEVAPPSKTQETNIRMDNSYIADLGQDEQPLPEDADASQSCTPLFCNHRSLLPRHATTVIQNGSALALTNITIIDKGSVDFNITNYKMQSIVVKNKSGITIKKIEFDFLTTSNGRSFLKNLLIKDKDNVQTYKYSYEYESPDALPAVTTENYDSWGYFNNKINTDLIISGKNIIIENKWADKNYVLTGVLKKIILPTGGTKEFTFESNTYSKELINANLIYDVSENRDPKSFHISKPIFNGSNPSNGTPVTNTFIYVKDLQKMNILFKASQYQNMADISAISIQLTPIVLTPPDPSHPMLVLQGEIDSAPEDNSKSKVSISLNNSTSQNVELYGNGYYRVSYHHNGNLQYNPVTYDLDVFYYNLKDNIQYLYGGGVRIKQIKVNDGNSSYSKNYNYGNPYNSKQSSGEIINTPVFTKFHNYNWSQVIGKSLAGYGIVPVSTQYLSANELGYSSVNAIRGSYVNYKNVTISDDKGKIENIFKVYSDYSDISYDDIFNPTYRFHNQDYKIGLPITTKIYNSNNNLLKNTSNEFEIRDFTADLRSKVYDNNGGCYLQNGPWSSRISSYDAYMSNLNSQPYPSSNCGTNPMSSLLSLNSFVKYGFSGVKKNTETEIFGTNNIVTIIQNEYNNRDYPTKKTVTLPDSDIQETSYSYAHEKGNQLMINKNMIGIPLETISTQTIGIATKMLAKTETVYPTSIPTAQAGNLVLPLSVKSYNIQTNIPSTEVTYDKYDLKGNLQQYTTKDGVSTTIIWGYNQTQPIAKIEGAKLSDIQQSVIDTIVNASNTDASAVPNNDETALLSALDSFRNNTALSGFQITTYTYDSLIGVRSITPPSGIREVYLYDTANRLKEIRENNQTGKLLKEFKYNYKN</sequence>
<reference evidence="1 2" key="1">
    <citation type="submission" date="2023-07" db="EMBL/GenBank/DDBJ databases">
        <title>Sorghum-associated microbial communities from plants grown in Nebraska, USA.</title>
        <authorList>
            <person name="Schachtman D."/>
        </authorList>
    </citation>
    <scope>NUCLEOTIDE SEQUENCE [LARGE SCALE GENOMIC DNA]</scope>
    <source>
        <strain evidence="1 2">DS1709</strain>
    </source>
</reference>
<comment type="caution">
    <text evidence="1">The sequence shown here is derived from an EMBL/GenBank/DDBJ whole genome shotgun (WGS) entry which is preliminary data.</text>
</comment>
<evidence type="ECO:0000313" key="1">
    <source>
        <dbReference type="EMBL" id="MDR6404452.1"/>
    </source>
</evidence>
<keyword evidence="2" id="KW-1185">Reference proteome</keyword>
<dbReference type="RefSeq" id="WP_147296970.1">
    <property type="nucleotide sequence ID" value="NZ_JAVDQS010000003.1"/>
</dbReference>
<protein>
    <recommendedName>
        <fullName evidence="3">YD repeat-containing protein</fullName>
    </recommendedName>
</protein>
<dbReference type="Proteomes" id="UP001184853">
    <property type="component" value="Unassembled WGS sequence"/>
</dbReference>
<gene>
    <name evidence="1" type="ORF">J2781_001372</name>
</gene>